<dbReference type="PROSITE" id="PS00062">
    <property type="entry name" value="ALDOKETO_REDUCTASE_2"/>
    <property type="match status" value="1"/>
</dbReference>
<feature type="non-terminal residue" evidence="5">
    <location>
        <position position="180"/>
    </location>
</feature>
<feature type="domain" description="NADP-dependent oxidoreductase" evidence="4">
    <location>
        <begin position="15"/>
        <end position="171"/>
    </location>
</feature>
<evidence type="ECO:0000256" key="3">
    <source>
        <dbReference type="ARBA" id="ARBA00023002"/>
    </source>
</evidence>
<comment type="caution">
    <text evidence="5">The sequence shown here is derived from an EMBL/GenBank/DDBJ whole genome shotgun (WGS) entry which is preliminary data.</text>
</comment>
<dbReference type="PANTHER" id="PTHR43827:SF3">
    <property type="entry name" value="NADP-DEPENDENT OXIDOREDUCTASE DOMAIN-CONTAINING PROTEIN"/>
    <property type="match status" value="1"/>
</dbReference>
<evidence type="ECO:0000259" key="4">
    <source>
        <dbReference type="Pfam" id="PF00248"/>
    </source>
</evidence>
<name>A0A7X8C3D6_9LACT</name>
<gene>
    <name evidence="5" type="ORF">GX355_04395</name>
</gene>
<dbReference type="EMBL" id="JAAYSM010000134">
    <property type="protein sequence ID" value="NLJ18082.1"/>
    <property type="molecule type" value="Genomic_DNA"/>
</dbReference>
<dbReference type="AlphaFoldDB" id="A0A7X8C3D6"/>
<dbReference type="Gene3D" id="3.20.20.100">
    <property type="entry name" value="NADP-dependent oxidoreductase domain"/>
    <property type="match status" value="1"/>
</dbReference>
<dbReference type="SUPFAM" id="SSF51430">
    <property type="entry name" value="NAD(P)-linked oxidoreductase"/>
    <property type="match status" value="1"/>
</dbReference>
<accession>A0A7X8C3D6</accession>
<dbReference type="InterPro" id="IPR023210">
    <property type="entry name" value="NADP_OxRdtase_dom"/>
</dbReference>
<proteinExistence type="inferred from homology"/>
<evidence type="ECO:0000313" key="6">
    <source>
        <dbReference type="Proteomes" id="UP000541058"/>
    </source>
</evidence>
<protein>
    <submittedName>
        <fullName evidence="5">Aldo/keto reductase</fullName>
    </submittedName>
</protein>
<evidence type="ECO:0000256" key="2">
    <source>
        <dbReference type="ARBA" id="ARBA00022857"/>
    </source>
</evidence>
<keyword evidence="2" id="KW-0521">NADP</keyword>
<dbReference type="Proteomes" id="UP000541058">
    <property type="component" value="Unassembled WGS sequence"/>
</dbReference>
<dbReference type="PANTHER" id="PTHR43827">
    <property type="entry name" value="2,5-DIKETO-D-GLUCONIC ACID REDUCTASE"/>
    <property type="match status" value="1"/>
</dbReference>
<dbReference type="InterPro" id="IPR018170">
    <property type="entry name" value="Aldo/ket_reductase_CS"/>
</dbReference>
<dbReference type="PRINTS" id="PR00069">
    <property type="entry name" value="ALDKETRDTASE"/>
</dbReference>
<evidence type="ECO:0000313" key="5">
    <source>
        <dbReference type="EMBL" id="NLJ18082.1"/>
    </source>
</evidence>
<keyword evidence="3" id="KW-0560">Oxidoreductase</keyword>
<comment type="similarity">
    <text evidence="1">Belongs to the aldo/keto reductase family.</text>
</comment>
<evidence type="ECO:0000256" key="1">
    <source>
        <dbReference type="ARBA" id="ARBA00007905"/>
    </source>
</evidence>
<dbReference type="CDD" id="cd19071">
    <property type="entry name" value="AKR_AKR1-5-like"/>
    <property type="match status" value="1"/>
</dbReference>
<dbReference type="RefSeq" id="WP_276647401.1">
    <property type="nucleotide sequence ID" value="NZ_JAAYSM010000134.1"/>
</dbReference>
<dbReference type="InterPro" id="IPR020471">
    <property type="entry name" value="AKR"/>
</dbReference>
<sequence length="180" mass="20593">MNSFFELNDGNRIPKIGFGTWRLKENREQQVVEDAIEVGYRFFDTASLYGSEKAIGAAVNASSLPRKEFYLSSKVWLDEMGYQNTIDACNRSLERLGTDFLDLYLIHWPRKQGMSNSEWKHLDIETWNAMEFLASEGKVKSIGVSNFLPHHLNNLLDNCEIVPAINQLELHAGYFQEAAV</sequence>
<organism evidence="5 6">
    <name type="scientific">Globicatella sulfidifaciens</name>
    <dbReference type="NCBI Taxonomy" id="136093"/>
    <lineage>
        <taxon>Bacteria</taxon>
        <taxon>Bacillati</taxon>
        <taxon>Bacillota</taxon>
        <taxon>Bacilli</taxon>
        <taxon>Lactobacillales</taxon>
        <taxon>Aerococcaceae</taxon>
        <taxon>Globicatella</taxon>
    </lineage>
</organism>
<reference evidence="5 6" key="1">
    <citation type="journal article" date="2020" name="Biotechnol. Biofuels">
        <title>New insights from the biogas microbiome by comprehensive genome-resolved metagenomics of nearly 1600 species originating from multiple anaerobic digesters.</title>
        <authorList>
            <person name="Campanaro S."/>
            <person name="Treu L."/>
            <person name="Rodriguez-R L.M."/>
            <person name="Kovalovszki A."/>
            <person name="Ziels R.M."/>
            <person name="Maus I."/>
            <person name="Zhu X."/>
            <person name="Kougias P.G."/>
            <person name="Basile A."/>
            <person name="Luo G."/>
            <person name="Schluter A."/>
            <person name="Konstantinidis K.T."/>
            <person name="Angelidaki I."/>
        </authorList>
    </citation>
    <scope>NUCLEOTIDE SEQUENCE [LARGE SCALE GENOMIC DNA]</scope>
    <source>
        <strain evidence="5">AS23ysBPME_34</strain>
    </source>
</reference>
<dbReference type="Pfam" id="PF00248">
    <property type="entry name" value="Aldo_ket_red"/>
    <property type="match status" value="1"/>
</dbReference>
<dbReference type="InterPro" id="IPR036812">
    <property type="entry name" value="NAD(P)_OxRdtase_dom_sf"/>
</dbReference>
<dbReference type="GO" id="GO:0016616">
    <property type="term" value="F:oxidoreductase activity, acting on the CH-OH group of donors, NAD or NADP as acceptor"/>
    <property type="evidence" value="ECO:0007669"/>
    <property type="project" value="UniProtKB-ARBA"/>
</dbReference>